<sequence>MAIKYELGVIVKHCFVCRDSENLKMKTLMTIALILTFSVVVLCDMPLPPFCELTDDQLEKFFACEKENAPAWFLKEYDDCKDKHMPGTTDVEALKKICDGEETAMKIAICLKPAIDLIEDELKEIEIKCLREAEA</sequence>
<proteinExistence type="predicted"/>
<name>A0ABM1B6F3_LIMPO</name>
<protein>
    <submittedName>
        <fullName evidence="2">Uncharacterized protein LOC106460582</fullName>
    </submittedName>
</protein>
<dbReference type="GeneID" id="106460582"/>
<organism evidence="1 2">
    <name type="scientific">Limulus polyphemus</name>
    <name type="common">Atlantic horseshoe crab</name>
    <dbReference type="NCBI Taxonomy" id="6850"/>
    <lineage>
        <taxon>Eukaryota</taxon>
        <taxon>Metazoa</taxon>
        <taxon>Ecdysozoa</taxon>
        <taxon>Arthropoda</taxon>
        <taxon>Chelicerata</taxon>
        <taxon>Merostomata</taxon>
        <taxon>Xiphosura</taxon>
        <taxon>Limulidae</taxon>
        <taxon>Limulus</taxon>
    </lineage>
</organism>
<evidence type="ECO:0000313" key="1">
    <source>
        <dbReference type="Proteomes" id="UP000694941"/>
    </source>
</evidence>
<evidence type="ECO:0000313" key="2">
    <source>
        <dbReference type="RefSeq" id="XP_013775755.1"/>
    </source>
</evidence>
<dbReference type="Proteomes" id="UP000694941">
    <property type="component" value="Unplaced"/>
</dbReference>
<gene>
    <name evidence="2" type="primary">LOC106460582</name>
</gene>
<dbReference type="RefSeq" id="XP_013775755.1">
    <property type="nucleotide sequence ID" value="XM_013920301.2"/>
</dbReference>
<accession>A0ABM1B6F3</accession>
<reference evidence="2" key="1">
    <citation type="submission" date="2025-08" db="UniProtKB">
        <authorList>
            <consortium name="RefSeq"/>
        </authorList>
    </citation>
    <scope>IDENTIFICATION</scope>
    <source>
        <tissue evidence="2">Muscle</tissue>
    </source>
</reference>
<keyword evidence="1" id="KW-1185">Reference proteome</keyword>